<dbReference type="GO" id="GO:0001514">
    <property type="term" value="P:selenocysteine incorporation"/>
    <property type="evidence" value="ECO:0007669"/>
    <property type="project" value="TreeGrafter"/>
</dbReference>
<dbReference type="PANTHER" id="PTHR43721">
    <property type="entry name" value="ELONGATION FACTOR TU-RELATED"/>
    <property type="match status" value="1"/>
</dbReference>
<organism evidence="3 4">
    <name type="scientific">Balaenoptera physalus</name>
    <name type="common">Fin whale</name>
    <name type="synonym">Balaena physalus</name>
    <dbReference type="NCBI Taxonomy" id="9770"/>
    <lineage>
        <taxon>Eukaryota</taxon>
        <taxon>Metazoa</taxon>
        <taxon>Chordata</taxon>
        <taxon>Craniata</taxon>
        <taxon>Vertebrata</taxon>
        <taxon>Euteleostomi</taxon>
        <taxon>Mammalia</taxon>
        <taxon>Eutheria</taxon>
        <taxon>Laurasiatheria</taxon>
        <taxon>Artiodactyla</taxon>
        <taxon>Whippomorpha</taxon>
        <taxon>Cetacea</taxon>
        <taxon>Mysticeti</taxon>
        <taxon>Balaenopteridae</taxon>
        <taxon>Balaenoptera</taxon>
    </lineage>
</organism>
<evidence type="ECO:0000313" key="4">
    <source>
        <dbReference type="Proteomes" id="UP000437017"/>
    </source>
</evidence>
<keyword evidence="4" id="KW-1185">Reference proteome</keyword>
<protein>
    <recommendedName>
        <fullName evidence="2">Tr-type G domain-containing protein</fullName>
    </recommendedName>
</protein>
<comment type="caution">
    <text evidence="3">The sequence shown here is derived from an EMBL/GenBank/DDBJ whole genome shotgun (WGS) entry which is preliminary data.</text>
</comment>
<evidence type="ECO:0000313" key="3">
    <source>
        <dbReference type="EMBL" id="KAB0401890.1"/>
    </source>
</evidence>
<dbReference type="SUPFAM" id="SSF52540">
    <property type="entry name" value="P-loop containing nucleoside triphosphate hydrolases"/>
    <property type="match status" value="1"/>
</dbReference>
<dbReference type="EMBL" id="SGJD01001129">
    <property type="protein sequence ID" value="KAB0401890.1"/>
    <property type="molecule type" value="Genomic_DNA"/>
</dbReference>
<dbReference type="GO" id="GO:0003924">
    <property type="term" value="F:GTPase activity"/>
    <property type="evidence" value="ECO:0007669"/>
    <property type="project" value="InterPro"/>
</dbReference>
<feature type="region of interest" description="Disordered" evidence="1">
    <location>
        <begin position="101"/>
        <end position="151"/>
    </location>
</feature>
<dbReference type="Gene3D" id="2.40.30.10">
    <property type="entry name" value="Translation factors"/>
    <property type="match status" value="1"/>
</dbReference>
<evidence type="ECO:0000259" key="2">
    <source>
        <dbReference type="Pfam" id="PF00009"/>
    </source>
</evidence>
<feature type="domain" description="Tr-type G" evidence="2">
    <location>
        <begin position="181"/>
        <end position="285"/>
    </location>
</feature>
<proteinExistence type="predicted"/>
<dbReference type="OrthoDB" id="9678903at2759"/>
<dbReference type="GO" id="GO:0003746">
    <property type="term" value="F:translation elongation factor activity"/>
    <property type="evidence" value="ECO:0007669"/>
    <property type="project" value="TreeGrafter"/>
</dbReference>
<dbReference type="Proteomes" id="UP000437017">
    <property type="component" value="Unassembled WGS sequence"/>
</dbReference>
<dbReference type="GO" id="GO:0005525">
    <property type="term" value="F:GTP binding"/>
    <property type="evidence" value="ECO:0007669"/>
    <property type="project" value="InterPro"/>
</dbReference>
<dbReference type="InterPro" id="IPR000795">
    <property type="entry name" value="T_Tr_GTP-bd_dom"/>
</dbReference>
<feature type="compositionally biased region" description="Basic and acidic residues" evidence="1">
    <location>
        <begin position="123"/>
        <end position="145"/>
    </location>
</feature>
<dbReference type="InterPro" id="IPR027417">
    <property type="entry name" value="P-loop_NTPase"/>
</dbReference>
<name>A0A6A1Q2P4_BALPH</name>
<accession>A0A6A1Q2P4</accession>
<reference evidence="3 4" key="1">
    <citation type="journal article" date="2019" name="PLoS ONE">
        <title>Genomic analyses reveal an absence of contemporary introgressive admixture between fin whales and blue whales, despite known hybrids.</title>
        <authorList>
            <person name="Westbury M.V."/>
            <person name="Petersen B."/>
            <person name="Lorenzen E.D."/>
        </authorList>
    </citation>
    <scope>NUCLEOTIDE SEQUENCE [LARGE SCALE GENOMIC DNA]</scope>
    <source>
        <strain evidence="3">FinWhale-01</strain>
    </source>
</reference>
<dbReference type="InterPro" id="IPR050055">
    <property type="entry name" value="EF-Tu_GTPase"/>
</dbReference>
<sequence length="428" mass="44748">MQTWSWKPAPNGCARAGRAEPTLEQLVACTGLLPAPARGPACPPPLPPLDQPLAAASAWEGLSVSEATATIVPQNKLRVVFLSRCLGHSLTTGSALLPVRGSVPGRRLQGHGRVTEQGCPGQRGDHGTPREGHLIQTTESREESGRGGSPLVASRGRVRAEVCLAAGPWLRVPCSSPPGSGAQIIDLMMLVIDVTKGMQTQSAECLVIGQIACQKLVVVLNKTDLLPEGKRQAAIDKMTKKMQKTLENTKFRGAPIIPVAARPGGPDAPETEAPQGIPELIELLTSQISIPRRDPSGPFLMSVDHCFSIKGQGTVMTGTILSGSVSLGDSVEIPTLKGLTPVGWTTGRELTELLYLHGDSQGTPGRGACAEREQPSLATRSCGNAAIAGSRGLLCLQSWALTLFRLGGDEDGCGCTRCVLGGASLLSP</sequence>
<evidence type="ECO:0000256" key="1">
    <source>
        <dbReference type="SAM" id="MobiDB-lite"/>
    </source>
</evidence>
<dbReference type="Gene3D" id="3.40.50.300">
    <property type="entry name" value="P-loop containing nucleotide triphosphate hydrolases"/>
    <property type="match status" value="1"/>
</dbReference>
<dbReference type="FunFam" id="3.40.50.300:FF:003223">
    <property type="entry name" value="Eukaryotic elongation factor, selenocysteine-tRNA specific"/>
    <property type="match status" value="1"/>
</dbReference>
<gene>
    <name evidence="3" type="ORF">E2I00_011815</name>
</gene>
<dbReference type="Pfam" id="PF00009">
    <property type="entry name" value="GTP_EFTU"/>
    <property type="match status" value="1"/>
</dbReference>
<dbReference type="AlphaFoldDB" id="A0A6A1Q2P4"/>
<dbReference type="PANTHER" id="PTHR43721:SF11">
    <property type="entry name" value="SELENOCYSTEINE-SPECIFIC ELONGATION FACTOR"/>
    <property type="match status" value="1"/>
</dbReference>